<evidence type="ECO:0000313" key="2">
    <source>
        <dbReference type="Proteomes" id="UP001476798"/>
    </source>
</evidence>
<dbReference type="EMBL" id="JAHRIO010090530">
    <property type="protein sequence ID" value="MEQ2187940.1"/>
    <property type="molecule type" value="Genomic_DNA"/>
</dbReference>
<comment type="caution">
    <text evidence="1">The sequence shown here is derived from an EMBL/GenBank/DDBJ whole genome shotgun (WGS) entry which is preliminary data.</text>
</comment>
<organism evidence="1 2">
    <name type="scientific">Goodea atripinnis</name>
    <dbReference type="NCBI Taxonomy" id="208336"/>
    <lineage>
        <taxon>Eukaryota</taxon>
        <taxon>Metazoa</taxon>
        <taxon>Chordata</taxon>
        <taxon>Craniata</taxon>
        <taxon>Vertebrata</taxon>
        <taxon>Euteleostomi</taxon>
        <taxon>Actinopterygii</taxon>
        <taxon>Neopterygii</taxon>
        <taxon>Teleostei</taxon>
        <taxon>Neoteleostei</taxon>
        <taxon>Acanthomorphata</taxon>
        <taxon>Ovalentaria</taxon>
        <taxon>Atherinomorphae</taxon>
        <taxon>Cyprinodontiformes</taxon>
        <taxon>Goodeidae</taxon>
        <taxon>Goodea</taxon>
    </lineage>
</organism>
<sequence>MWVELSSFLSTGTALCMGMPLVWMSTDIQRITLPSISRLRHFTNDTLLDLFFYNSPTYCQTIVDTVASEINRLHALFKQRHPEFDGALSVVGHSLG</sequence>
<accession>A0ABV0PWQ2</accession>
<evidence type="ECO:0000313" key="1">
    <source>
        <dbReference type="EMBL" id="MEQ2187940.1"/>
    </source>
</evidence>
<proteinExistence type="predicted"/>
<dbReference type="PANTHER" id="PTHR23509:SF7">
    <property type="entry name" value="PHOSPHOLIPASE DDHD2"/>
    <property type="match status" value="1"/>
</dbReference>
<protein>
    <submittedName>
        <fullName evidence="1">Phospholipase ddhd2</fullName>
    </submittedName>
</protein>
<keyword evidence="2" id="KW-1185">Reference proteome</keyword>
<dbReference type="PANTHER" id="PTHR23509">
    <property type="entry name" value="PA-PL1 PHOSPHOLIPASE FAMILY"/>
    <property type="match status" value="1"/>
</dbReference>
<reference evidence="1 2" key="1">
    <citation type="submission" date="2021-06" db="EMBL/GenBank/DDBJ databases">
        <authorList>
            <person name="Palmer J.M."/>
        </authorList>
    </citation>
    <scope>NUCLEOTIDE SEQUENCE [LARGE SCALE GENOMIC DNA]</scope>
    <source>
        <strain evidence="1 2">GA_2019</strain>
        <tissue evidence="1">Muscle</tissue>
    </source>
</reference>
<gene>
    <name evidence="1" type="primary">DDHD2</name>
    <name evidence="1" type="ORF">GOODEAATRI_009918</name>
</gene>
<name>A0ABV0PWQ2_9TELE</name>
<dbReference type="Proteomes" id="UP001476798">
    <property type="component" value="Unassembled WGS sequence"/>
</dbReference>
<dbReference type="InterPro" id="IPR058055">
    <property type="entry name" value="PA-PLA1"/>
</dbReference>